<dbReference type="GO" id="GO:0043130">
    <property type="term" value="F:ubiquitin binding"/>
    <property type="evidence" value="ECO:0007669"/>
    <property type="project" value="InterPro"/>
</dbReference>
<comment type="subcellular location">
    <subcellularLocation>
        <location evidence="1">Mitochondrion inner membrane</location>
        <topology evidence="1">Multi-pass membrane protein</topology>
    </subcellularLocation>
</comment>
<keyword evidence="10" id="KW-0479">Metal-binding</keyword>
<dbReference type="Proteomes" id="UP000697127">
    <property type="component" value="Unassembled WGS sequence"/>
</dbReference>
<dbReference type="CDD" id="cd14232">
    <property type="entry name" value="GAT_LSB5"/>
    <property type="match status" value="1"/>
</dbReference>
<keyword evidence="8 12" id="KW-0472">Membrane</keyword>
<dbReference type="GO" id="GO:0046872">
    <property type="term" value="F:metal ion binding"/>
    <property type="evidence" value="ECO:0007669"/>
    <property type="project" value="UniProtKB-KW"/>
</dbReference>
<feature type="compositionally biased region" description="Acidic residues" evidence="11">
    <location>
        <begin position="204"/>
        <end position="220"/>
    </location>
</feature>
<sequence length="649" mass="73052">MGFLNNHQYTAVTSIINDCCDQNEPSSDDYYIETQLSSLLDAIRNQTDFSEPGPIEAARALRKKMKYGDLNDQYNALKILNLLIINGGKEMKSLCDDYKLLNRLEFYFKDPSTSNSTNVNSNLSSDIGPNKKIAELARSLMAEWYHEFPDDNRLKNINLLYERNMNGRKLKKRSNKSSNSNSRRQVPDFMNDEADMDYAPFGSDNDDDNNINNDPTDDDYSLYSASVNTHSRTNTRNTSGSNINRPKTNAELDKKFKIPKINYEKEAPKIMQLIAQANIMATNLLNTLKSLSSEELSIHSIKANDSFDECRAIRRKVLRYLQLVNREELLGPLLKCNDDLVVALKKYEEQSVPIEARVTNNGVNDDSDSDYDSMQDYESDNEPVNRPIQSSSKSGNGYIDSGDDSDNDDDDDYYYTKDEPPVPVPASPTSEILKKKAPPPVPAKRSVLQSPKMKKTIASSSSSSSARPSKNDYDPFSDDNEVAPVTWIISPTKFQSILSLSRNFSLKPRLPKLPSLENFKLKEDAPGNIIGTVNDAYVPPEADITHGSFAWAYERIVILAMTPVIVFPFIAGVDYPLIDSALGVLVAIHARYGLHSCIIDYIPLRKFGIWQKIATALLNIGTFISIYGIYIIETEYNGICDLIQKIWNL</sequence>
<dbReference type="PANTHER" id="PTHR47789:SF1">
    <property type="entry name" value="LAS SEVENTEEN-BINDING PROTEIN 5"/>
    <property type="match status" value="1"/>
</dbReference>
<feature type="binding site" evidence="9">
    <location>
        <position position="601"/>
    </location>
    <ligand>
        <name>a ubiquinone</name>
        <dbReference type="ChEBI" id="CHEBI:16389"/>
        <note>ligand shared with IP/SDHB</note>
    </ligand>
</feature>
<dbReference type="InterPro" id="IPR002014">
    <property type="entry name" value="VHS_dom"/>
</dbReference>
<evidence type="ECO:0000256" key="11">
    <source>
        <dbReference type="SAM" id="MobiDB-lite"/>
    </source>
</evidence>
<comment type="similarity">
    <text evidence="2">Belongs to the CybS family.</text>
</comment>
<proteinExistence type="inferred from homology"/>
<evidence type="ECO:0000256" key="3">
    <source>
        <dbReference type="ARBA" id="ARBA00022692"/>
    </source>
</evidence>
<feature type="compositionally biased region" description="Acidic residues" evidence="11">
    <location>
        <begin position="401"/>
        <end position="413"/>
    </location>
</feature>
<dbReference type="SUPFAM" id="SSF89009">
    <property type="entry name" value="GAT-like domain"/>
    <property type="match status" value="1"/>
</dbReference>
<keyword evidence="15" id="KW-1185">Reference proteome</keyword>
<feature type="binding site" description="axial binding residue" evidence="10">
    <location>
        <position position="589"/>
    </location>
    <ligand>
        <name>heme b</name>
        <dbReference type="ChEBI" id="CHEBI:60344"/>
        <note>ligand shared with SDHC</note>
    </ligand>
    <ligandPart>
        <name>Fe</name>
        <dbReference type="ChEBI" id="CHEBI:18248"/>
    </ligandPart>
</feature>
<feature type="region of interest" description="Disordered" evidence="11">
    <location>
        <begin position="168"/>
        <end position="250"/>
    </location>
</feature>
<name>A0A9P6WJK8_9ASCO</name>
<dbReference type="EMBL" id="PUHW01000165">
    <property type="protein sequence ID" value="KAG0688285.1"/>
    <property type="molecule type" value="Genomic_DNA"/>
</dbReference>
<organism evidence="14 15">
    <name type="scientific">Pichia californica</name>
    <dbReference type="NCBI Taxonomy" id="460514"/>
    <lineage>
        <taxon>Eukaryota</taxon>
        <taxon>Fungi</taxon>
        <taxon>Dikarya</taxon>
        <taxon>Ascomycota</taxon>
        <taxon>Saccharomycotina</taxon>
        <taxon>Pichiomycetes</taxon>
        <taxon>Pichiales</taxon>
        <taxon>Pichiaceae</taxon>
        <taxon>Pichia</taxon>
    </lineage>
</organism>
<evidence type="ECO:0000256" key="2">
    <source>
        <dbReference type="ARBA" id="ARBA00007294"/>
    </source>
</evidence>
<evidence type="ECO:0000313" key="14">
    <source>
        <dbReference type="EMBL" id="KAG0688285.1"/>
    </source>
</evidence>
<keyword evidence="4" id="KW-0999">Mitochondrion inner membrane</keyword>
<evidence type="ECO:0000256" key="9">
    <source>
        <dbReference type="PIRSR" id="PIRSR607992-1"/>
    </source>
</evidence>
<dbReference type="InterPro" id="IPR007992">
    <property type="entry name" value="CybS"/>
</dbReference>
<dbReference type="GO" id="GO:0005743">
    <property type="term" value="C:mitochondrial inner membrane"/>
    <property type="evidence" value="ECO:0007669"/>
    <property type="project" value="UniProtKB-SubCell"/>
</dbReference>
<feature type="region of interest" description="Disordered" evidence="11">
    <location>
        <begin position="356"/>
        <end position="477"/>
    </location>
</feature>
<evidence type="ECO:0000256" key="7">
    <source>
        <dbReference type="ARBA" id="ARBA00023128"/>
    </source>
</evidence>
<dbReference type="GO" id="GO:0007015">
    <property type="term" value="P:actin filament organization"/>
    <property type="evidence" value="ECO:0007669"/>
    <property type="project" value="InterPro"/>
</dbReference>
<dbReference type="InterPro" id="IPR045007">
    <property type="entry name" value="LSB5"/>
</dbReference>
<dbReference type="CDD" id="cd16980">
    <property type="entry name" value="VHS_Lsb5"/>
    <property type="match status" value="1"/>
</dbReference>
<accession>A0A9P6WJK8</accession>
<keyword evidence="6 12" id="KW-1133">Transmembrane helix</keyword>
<keyword evidence="5" id="KW-0809">Transit peptide</keyword>
<dbReference type="Gene3D" id="1.20.58.160">
    <property type="match status" value="1"/>
</dbReference>
<dbReference type="OrthoDB" id="10068368at2759"/>
<dbReference type="Pfam" id="PF00790">
    <property type="entry name" value="VHS"/>
    <property type="match status" value="1"/>
</dbReference>
<dbReference type="PANTHER" id="PTHR47789">
    <property type="entry name" value="LAS SEVENTEEN-BINDING PROTEIN 5"/>
    <property type="match status" value="1"/>
</dbReference>
<dbReference type="GO" id="GO:0006897">
    <property type="term" value="P:endocytosis"/>
    <property type="evidence" value="ECO:0007669"/>
    <property type="project" value="InterPro"/>
</dbReference>
<keyword evidence="7" id="KW-0496">Mitochondrion</keyword>
<dbReference type="Gene3D" id="1.20.1300.10">
    <property type="entry name" value="Fumarate reductase/succinate dehydrogenase, transmembrane subunit"/>
    <property type="match status" value="1"/>
</dbReference>
<dbReference type="Gene3D" id="1.25.40.90">
    <property type="match status" value="1"/>
</dbReference>
<evidence type="ECO:0000256" key="1">
    <source>
        <dbReference type="ARBA" id="ARBA00004448"/>
    </source>
</evidence>
<evidence type="ECO:0000259" key="13">
    <source>
        <dbReference type="PROSITE" id="PS50179"/>
    </source>
</evidence>
<evidence type="ECO:0000313" key="15">
    <source>
        <dbReference type="Proteomes" id="UP000697127"/>
    </source>
</evidence>
<dbReference type="GO" id="GO:0051666">
    <property type="term" value="P:actin cortical patch localization"/>
    <property type="evidence" value="ECO:0007669"/>
    <property type="project" value="TreeGrafter"/>
</dbReference>
<reference evidence="14" key="1">
    <citation type="submission" date="2020-11" db="EMBL/GenBank/DDBJ databases">
        <title>Kefir isolates.</title>
        <authorList>
            <person name="Marcisauskas S."/>
            <person name="Kim Y."/>
            <person name="Blasche S."/>
        </authorList>
    </citation>
    <scope>NUCLEOTIDE SEQUENCE</scope>
    <source>
        <strain evidence="14">Olga-1</strain>
    </source>
</reference>
<dbReference type="PROSITE" id="PS50179">
    <property type="entry name" value="VHS"/>
    <property type="match status" value="1"/>
</dbReference>
<gene>
    <name evidence="14" type="primary">LSB5</name>
    <name evidence="14" type="ORF">C6P40_001172</name>
</gene>
<dbReference type="GO" id="GO:0007034">
    <property type="term" value="P:vacuolar transport"/>
    <property type="evidence" value="ECO:0007669"/>
    <property type="project" value="UniProtKB-ARBA"/>
</dbReference>
<dbReference type="InterPro" id="IPR034804">
    <property type="entry name" value="SQR/QFR_C/D"/>
</dbReference>
<dbReference type="InterPro" id="IPR008942">
    <property type="entry name" value="ENTH_VHS"/>
</dbReference>
<feature type="domain" description="VHS" evidence="13">
    <location>
        <begin position="41"/>
        <end position="163"/>
    </location>
</feature>
<evidence type="ECO:0000256" key="5">
    <source>
        <dbReference type="ARBA" id="ARBA00022946"/>
    </source>
</evidence>
<dbReference type="SUPFAM" id="SSF48464">
    <property type="entry name" value="ENTH/VHS domain"/>
    <property type="match status" value="1"/>
</dbReference>
<dbReference type="InterPro" id="IPR044103">
    <property type="entry name" value="GAT_LSB5"/>
</dbReference>
<feature type="compositionally biased region" description="Low complexity" evidence="11">
    <location>
        <begin position="226"/>
        <end position="245"/>
    </location>
</feature>
<keyword evidence="3 12" id="KW-0812">Transmembrane</keyword>
<dbReference type="InterPro" id="IPR038425">
    <property type="entry name" value="GAT_sf"/>
</dbReference>
<dbReference type="GO" id="GO:0030479">
    <property type="term" value="C:actin cortical patch"/>
    <property type="evidence" value="ECO:0007669"/>
    <property type="project" value="TreeGrafter"/>
</dbReference>
<feature type="compositionally biased region" description="Acidic residues" evidence="11">
    <location>
        <begin position="365"/>
        <end position="381"/>
    </location>
</feature>
<evidence type="ECO:0000256" key="10">
    <source>
        <dbReference type="PIRSR" id="PIRSR607992-2"/>
    </source>
</evidence>
<feature type="transmembrane region" description="Helical" evidence="12">
    <location>
        <begin position="614"/>
        <end position="632"/>
    </location>
</feature>
<evidence type="ECO:0000256" key="8">
    <source>
        <dbReference type="ARBA" id="ARBA00023136"/>
    </source>
</evidence>
<protein>
    <submittedName>
        <fullName evidence="14">Actin patch assembly and actin polymerization protein</fullName>
    </submittedName>
</protein>
<dbReference type="Pfam" id="PF05328">
    <property type="entry name" value="CybS"/>
    <property type="match status" value="1"/>
</dbReference>
<evidence type="ECO:0000256" key="12">
    <source>
        <dbReference type="SAM" id="Phobius"/>
    </source>
</evidence>
<evidence type="ECO:0000256" key="4">
    <source>
        <dbReference type="ARBA" id="ARBA00022792"/>
    </source>
</evidence>
<dbReference type="GO" id="GO:0035091">
    <property type="term" value="F:phosphatidylinositol binding"/>
    <property type="evidence" value="ECO:0007669"/>
    <property type="project" value="InterPro"/>
</dbReference>
<dbReference type="AlphaFoldDB" id="A0A9P6WJK8"/>
<evidence type="ECO:0000256" key="6">
    <source>
        <dbReference type="ARBA" id="ARBA00022989"/>
    </source>
</evidence>
<keyword evidence="10" id="KW-0408">Iron</keyword>
<dbReference type="CDD" id="cd03496">
    <property type="entry name" value="SQR_TypeC_CybS"/>
    <property type="match status" value="1"/>
</dbReference>
<comment type="caution">
    <text evidence="14">The sequence shown here is derived from an EMBL/GenBank/DDBJ whole genome shotgun (WGS) entry which is preliminary data.</text>
</comment>